<feature type="chain" id="PRO_5046307762" evidence="1">
    <location>
        <begin position="25"/>
        <end position="316"/>
    </location>
</feature>
<keyword evidence="3" id="KW-1185">Reference proteome</keyword>
<proteinExistence type="predicted"/>
<sequence length="316" mass="34751">MKKHYGLCLLCTTVMLGSTSPGFSATLFQENFEDGNFSARGWYDSTAPKLSSIEHIANSTKSLEVRFAAGATTPDNLGTSMRKKFTESDSVYISYYVKYSSNWQGSNVNYHPHEFYLLTNKDSDWSGLSYTHLTAYVEQNEGKPQIGIQDGMNIDMANIGKDLTATSEKRGVGGCNGDSDGYGNGECYANGSAYWNGKWWRSPSVMFSDATGSTYKSDWHQVEAYIKLNSIVNGKAAKDGIIQYLYDGKPVIDARNVVIRTGLYPDMKFNQLLIGPYIGVGSPVSQSFWIDNLTVATAPPTVSTIAAPQNLRIISK</sequence>
<evidence type="ECO:0000256" key="1">
    <source>
        <dbReference type="SAM" id="SignalP"/>
    </source>
</evidence>
<dbReference type="RefSeq" id="WP_214297990.1">
    <property type="nucleotide sequence ID" value="NZ_JAHDYS010000006.1"/>
</dbReference>
<evidence type="ECO:0000313" key="2">
    <source>
        <dbReference type="EMBL" id="MBT1071822.1"/>
    </source>
</evidence>
<organism evidence="2 3">
    <name type="scientific">Pelotalea chapellei</name>
    <dbReference type="NCBI Taxonomy" id="44671"/>
    <lineage>
        <taxon>Bacteria</taxon>
        <taxon>Pseudomonadati</taxon>
        <taxon>Thermodesulfobacteriota</taxon>
        <taxon>Desulfuromonadia</taxon>
        <taxon>Geobacterales</taxon>
        <taxon>Geobacteraceae</taxon>
        <taxon>Pelotalea</taxon>
    </lineage>
</organism>
<gene>
    <name evidence="2" type="ORF">KJB30_08515</name>
</gene>
<comment type="caution">
    <text evidence="2">The sequence shown here is derived from an EMBL/GenBank/DDBJ whole genome shotgun (WGS) entry which is preliminary data.</text>
</comment>
<dbReference type="Gene3D" id="2.60.120.200">
    <property type="match status" value="1"/>
</dbReference>
<evidence type="ECO:0000313" key="3">
    <source>
        <dbReference type="Proteomes" id="UP000784128"/>
    </source>
</evidence>
<keyword evidence="1" id="KW-0732">Signal</keyword>
<dbReference type="EMBL" id="JAHDYS010000006">
    <property type="protein sequence ID" value="MBT1071822.1"/>
    <property type="molecule type" value="Genomic_DNA"/>
</dbReference>
<protein>
    <submittedName>
        <fullName evidence="2">Uncharacterized protein</fullName>
    </submittedName>
</protein>
<accession>A0ABS5U821</accession>
<reference evidence="2 3" key="1">
    <citation type="submission" date="2021-05" db="EMBL/GenBank/DDBJ databases">
        <title>The draft genome of Geobacter chapellei DSM 13688.</title>
        <authorList>
            <person name="Xu Z."/>
            <person name="Masuda Y."/>
            <person name="Itoh H."/>
            <person name="Senoo K."/>
        </authorList>
    </citation>
    <scope>NUCLEOTIDE SEQUENCE [LARGE SCALE GENOMIC DNA]</scope>
    <source>
        <strain evidence="2 3">DSM 13688</strain>
    </source>
</reference>
<dbReference type="Proteomes" id="UP000784128">
    <property type="component" value="Unassembled WGS sequence"/>
</dbReference>
<feature type="signal peptide" evidence="1">
    <location>
        <begin position="1"/>
        <end position="24"/>
    </location>
</feature>
<name>A0ABS5U821_9BACT</name>